<keyword evidence="2" id="KW-0238">DNA-binding</keyword>
<dbReference type="PRINTS" id="PR00033">
    <property type="entry name" value="HTHASNC"/>
</dbReference>
<dbReference type="EMBL" id="JAGIZA010000007">
    <property type="protein sequence ID" value="MBP0493786.1"/>
    <property type="molecule type" value="Genomic_DNA"/>
</dbReference>
<comment type="caution">
    <text evidence="5">The sequence shown here is derived from an EMBL/GenBank/DDBJ whole genome shotgun (WGS) entry which is preliminary data.</text>
</comment>
<keyword evidence="3" id="KW-0804">Transcription</keyword>
<dbReference type="SUPFAM" id="SSF46785">
    <property type="entry name" value="Winged helix' DNA-binding domain"/>
    <property type="match status" value="1"/>
</dbReference>
<dbReference type="InterPro" id="IPR019885">
    <property type="entry name" value="Tscrpt_reg_HTH_AsnC-type_CS"/>
</dbReference>
<dbReference type="InterPro" id="IPR019887">
    <property type="entry name" value="Tscrpt_reg_AsnC/Lrp_C"/>
</dbReference>
<dbReference type="CDD" id="cd00090">
    <property type="entry name" value="HTH_ARSR"/>
    <property type="match status" value="1"/>
</dbReference>
<dbReference type="AlphaFoldDB" id="A0A940N0E4"/>
<dbReference type="Gene3D" id="3.30.70.920">
    <property type="match status" value="1"/>
</dbReference>
<protein>
    <submittedName>
        <fullName evidence="5">Lrp/AsnC family transcriptional regulator</fullName>
    </submittedName>
</protein>
<evidence type="ECO:0000259" key="4">
    <source>
        <dbReference type="PROSITE" id="PS50956"/>
    </source>
</evidence>
<dbReference type="SMART" id="SM00344">
    <property type="entry name" value="HTH_ASNC"/>
    <property type="match status" value="1"/>
</dbReference>
<dbReference type="PROSITE" id="PS00519">
    <property type="entry name" value="HTH_ASNC_1"/>
    <property type="match status" value="1"/>
</dbReference>
<accession>A0A940N0E4</accession>
<dbReference type="PANTHER" id="PTHR30154">
    <property type="entry name" value="LEUCINE-RESPONSIVE REGULATORY PROTEIN"/>
    <property type="match status" value="1"/>
</dbReference>
<sequence length="167" mass="18308">MIGPCRGRIWHVADIPELDSTDRAILRLIQRDAALSLAAIAESVGLTPTPCWKRIRRMEAAGVITGRATLLDPARVGLPLSVFVSLEIGDHSAGWIEAFARSVSAMPEVLECWRMGGDVDYLLRVAVADMAAYDAFYRRLTAEVPGLRNVTSRFAMERVKSTTALPL</sequence>
<dbReference type="InterPro" id="IPR019888">
    <property type="entry name" value="Tscrpt_reg_AsnC-like"/>
</dbReference>
<dbReference type="InterPro" id="IPR036390">
    <property type="entry name" value="WH_DNA-bd_sf"/>
</dbReference>
<organism evidence="5 6">
    <name type="scientific">Roseomonas indoligenes</name>
    <dbReference type="NCBI Taxonomy" id="2820811"/>
    <lineage>
        <taxon>Bacteria</taxon>
        <taxon>Pseudomonadati</taxon>
        <taxon>Pseudomonadota</taxon>
        <taxon>Alphaproteobacteria</taxon>
        <taxon>Acetobacterales</taxon>
        <taxon>Roseomonadaceae</taxon>
        <taxon>Roseomonas</taxon>
    </lineage>
</organism>
<dbReference type="SUPFAM" id="SSF54909">
    <property type="entry name" value="Dimeric alpha+beta barrel"/>
    <property type="match status" value="1"/>
</dbReference>
<dbReference type="PANTHER" id="PTHR30154:SF17">
    <property type="entry name" value="DNA-BINDING TRANSCRIPTIONAL ACTIVATOR DECR"/>
    <property type="match status" value="1"/>
</dbReference>
<dbReference type="InterPro" id="IPR011991">
    <property type="entry name" value="ArsR-like_HTH"/>
</dbReference>
<dbReference type="PROSITE" id="PS50956">
    <property type="entry name" value="HTH_ASNC_2"/>
    <property type="match status" value="1"/>
</dbReference>
<dbReference type="InterPro" id="IPR036388">
    <property type="entry name" value="WH-like_DNA-bd_sf"/>
</dbReference>
<dbReference type="InterPro" id="IPR011008">
    <property type="entry name" value="Dimeric_a/b-barrel"/>
</dbReference>
<gene>
    <name evidence="5" type="ORF">J5Y10_13445</name>
</gene>
<name>A0A940N0E4_9PROT</name>
<dbReference type="GO" id="GO:0005829">
    <property type="term" value="C:cytosol"/>
    <property type="evidence" value="ECO:0007669"/>
    <property type="project" value="TreeGrafter"/>
</dbReference>
<reference evidence="5" key="1">
    <citation type="submission" date="2021-03" db="EMBL/GenBank/DDBJ databases">
        <authorList>
            <person name="So Y."/>
        </authorList>
    </citation>
    <scope>NUCLEOTIDE SEQUENCE</scope>
    <source>
        <strain evidence="5">SG15</strain>
    </source>
</reference>
<evidence type="ECO:0000313" key="5">
    <source>
        <dbReference type="EMBL" id="MBP0493786.1"/>
    </source>
</evidence>
<evidence type="ECO:0000313" key="6">
    <source>
        <dbReference type="Proteomes" id="UP000677537"/>
    </source>
</evidence>
<dbReference type="Pfam" id="PF13412">
    <property type="entry name" value="HTH_24"/>
    <property type="match status" value="1"/>
</dbReference>
<dbReference type="GO" id="GO:0043565">
    <property type="term" value="F:sequence-specific DNA binding"/>
    <property type="evidence" value="ECO:0007669"/>
    <property type="project" value="InterPro"/>
</dbReference>
<keyword evidence="6" id="KW-1185">Reference proteome</keyword>
<keyword evidence="1" id="KW-0805">Transcription regulation</keyword>
<proteinExistence type="predicted"/>
<feature type="domain" description="HTH asnC-type" evidence="4">
    <location>
        <begin position="18"/>
        <end position="79"/>
    </location>
</feature>
<dbReference type="InterPro" id="IPR000485">
    <property type="entry name" value="AsnC-type_HTH_dom"/>
</dbReference>
<evidence type="ECO:0000256" key="3">
    <source>
        <dbReference type="ARBA" id="ARBA00023163"/>
    </source>
</evidence>
<dbReference type="Proteomes" id="UP000677537">
    <property type="component" value="Unassembled WGS sequence"/>
</dbReference>
<evidence type="ECO:0000256" key="2">
    <source>
        <dbReference type="ARBA" id="ARBA00023125"/>
    </source>
</evidence>
<dbReference type="Pfam" id="PF01037">
    <property type="entry name" value="AsnC_trans_reg"/>
    <property type="match status" value="1"/>
</dbReference>
<evidence type="ECO:0000256" key="1">
    <source>
        <dbReference type="ARBA" id="ARBA00023015"/>
    </source>
</evidence>
<dbReference type="Gene3D" id="1.10.10.10">
    <property type="entry name" value="Winged helix-like DNA-binding domain superfamily/Winged helix DNA-binding domain"/>
    <property type="match status" value="1"/>
</dbReference>
<dbReference type="GO" id="GO:0043200">
    <property type="term" value="P:response to amino acid"/>
    <property type="evidence" value="ECO:0007669"/>
    <property type="project" value="TreeGrafter"/>
</dbReference>
<dbReference type="GO" id="GO:0006355">
    <property type="term" value="P:regulation of DNA-templated transcription"/>
    <property type="evidence" value="ECO:0007669"/>
    <property type="project" value="UniProtKB-ARBA"/>
</dbReference>